<dbReference type="AlphaFoldDB" id="A0A2U2XAT1"/>
<dbReference type="PANTHER" id="PTHR12526:SF629">
    <property type="entry name" value="TEICHURONIC ACID BIOSYNTHESIS GLYCOSYLTRANSFERASE TUAH-RELATED"/>
    <property type="match status" value="1"/>
</dbReference>
<dbReference type="CDD" id="cd03801">
    <property type="entry name" value="GT4_PimA-like"/>
    <property type="match status" value="1"/>
</dbReference>
<dbReference type="InterPro" id="IPR001296">
    <property type="entry name" value="Glyco_trans_1"/>
</dbReference>
<dbReference type="Proteomes" id="UP000245370">
    <property type="component" value="Unassembled WGS sequence"/>
</dbReference>
<proteinExistence type="predicted"/>
<keyword evidence="5" id="KW-1185">Reference proteome</keyword>
<evidence type="ECO:0000256" key="2">
    <source>
        <dbReference type="ARBA" id="ARBA00022679"/>
    </source>
</evidence>
<protein>
    <submittedName>
        <fullName evidence="4">Group 1 glycosyl transferase</fullName>
    </submittedName>
</protein>
<dbReference type="PANTHER" id="PTHR12526">
    <property type="entry name" value="GLYCOSYLTRANSFERASE"/>
    <property type="match status" value="1"/>
</dbReference>
<organism evidence="4 5">
    <name type="scientific">Brumimicrobium oceani</name>
    <dbReference type="NCBI Taxonomy" id="2100725"/>
    <lineage>
        <taxon>Bacteria</taxon>
        <taxon>Pseudomonadati</taxon>
        <taxon>Bacteroidota</taxon>
        <taxon>Flavobacteriia</taxon>
        <taxon>Flavobacteriales</taxon>
        <taxon>Crocinitomicaceae</taxon>
        <taxon>Brumimicrobium</taxon>
    </lineage>
</organism>
<dbReference type="Gene3D" id="3.40.50.2000">
    <property type="entry name" value="Glycogen Phosphorylase B"/>
    <property type="match status" value="2"/>
</dbReference>
<reference evidence="4 5" key="2">
    <citation type="submission" date="2018-05" db="EMBL/GenBank/DDBJ databases">
        <authorList>
            <person name="Lanie J.A."/>
            <person name="Ng W.-L."/>
            <person name="Kazmierczak K.M."/>
            <person name="Andrzejewski T.M."/>
            <person name="Davidsen T.M."/>
            <person name="Wayne K.J."/>
            <person name="Tettelin H."/>
            <person name="Glass J.I."/>
            <person name="Rusch D."/>
            <person name="Podicherti R."/>
            <person name="Tsui H.-C.T."/>
            <person name="Winkler M.E."/>
        </authorList>
    </citation>
    <scope>NUCLEOTIDE SEQUENCE [LARGE SCALE GENOMIC DNA]</scope>
    <source>
        <strain evidence="4 5">C305</strain>
    </source>
</reference>
<dbReference type="EMBL" id="QFRJ01000010">
    <property type="protein sequence ID" value="PWH84906.1"/>
    <property type="molecule type" value="Genomic_DNA"/>
</dbReference>
<dbReference type="SUPFAM" id="SSF53756">
    <property type="entry name" value="UDP-Glycosyltransferase/glycogen phosphorylase"/>
    <property type="match status" value="1"/>
</dbReference>
<accession>A0A2U2XAT1</accession>
<sequence>MKPRIVIFAPYPRGTAPSQRFRFEQYLPLLEKEGYEIVYNSFLDDKTWKLLYMEGNFVKKGLGMLGSFFKRGRSILNLKKSDILFVHREMSHVGPPIFEWFVAKVLRKKYIYDFDDAIWLPNYSEVNAKAHRLKAYWKVKYCMRWAHQLSVGNDYLADYARPFNANITVVPTTIDLKNHHNLITNYNHSPVVIGWTGTQTTLRYLEDLVPILAELEKEHNFIFRVISNEKPQFNLKSLDFVPWNKESEIKDLATFQIGVMPLVEDQWSKGKCGFKALQYMALGIPTILSPVGVNTKIVKASVNGYLCSSPEEWKARLVELLTDLEKRKEIGQAGRKTIVEEYSVDSNFRKYLEVLEG</sequence>
<evidence type="ECO:0000259" key="3">
    <source>
        <dbReference type="Pfam" id="PF00534"/>
    </source>
</evidence>
<keyword evidence="1" id="KW-0328">Glycosyltransferase</keyword>
<dbReference type="GO" id="GO:0016757">
    <property type="term" value="F:glycosyltransferase activity"/>
    <property type="evidence" value="ECO:0007669"/>
    <property type="project" value="UniProtKB-KW"/>
</dbReference>
<reference evidence="4 5" key="1">
    <citation type="submission" date="2018-05" db="EMBL/GenBank/DDBJ databases">
        <title>Brumimicrobium oceani sp. nov., isolated from coastal sediment.</title>
        <authorList>
            <person name="Kou Y."/>
        </authorList>
    </citation>
    <scope>NUCLEOTIDE SEQUENCE [LARGE SCALE GENOMIC DNA]</scope>
    <source>
        <strain evidence="4 5">C305</strain>
    </source>
</reference>
<keyword evidence="2 4" id="KW-0808">Transferase</keyword>
<dbReference type="OrthoDB" id="9815351at2"/>
<dbReference type="Pfam" id="PF00534">
    <property type="entry name" value="Glycos_transf_1"/>
    <property type="match status" value="1"/>
</dbReference>
<evidence type="ECO:0000256" key="1">
    <source>
        <dbReference type="ARBA" id="ARBA00022676"/>
    </source>
</evidence>
<name>A0A2U2XAT1_9FLAO</name>
<evidence type="ECO:0000313" key="4">
    <source>
        <dbReference type="EMBL" id="PWH84906.1"/>
    </source>
</evidence>
<gene>
    <name evidence="4" type="ORF">DIT68_12240</name>
</gene>
<feature type="domain" description="Glycosyl transferase family 1" evidence="3">
    <location>
        <begin position="272"/>
        <end position="336"/>
    </location>
</feature>
<comment type="caution">
    <text evidence="4">The sequence shown here is derived from an EMBL/GenBank/DDBJ whole genome shotgun (WGS) entry which is preliminary data.</text>
</comment>
<dbReference type="RefSeq" id="WP_109360098.1">
    <property type="nucleotide sequence ID" value="NZ_QFRJ01000010.1"/>
</dbReference>
<evidence type="ECO:0000313" key="5">
    <source>
        <dbReference type="Proteomes" id="UP000245370"/>
    </source>
</evidence>